<dbReference type="RefSeq" id="WP_139098086.1">
    <property type="nucleotide sequence ID" value="NZ_VDFW01000016.1"/>
</dbReference>
<dbReference type="AlphaFoldDB" id="A0A5C4M2Q3"/>
<proteinExistence type="predicted"/>
<dbReference type="Pfam" id="PF03682">
    <property type="entry name" value="UPF0158"/>
    <property type="match status" value="1"/>
</dbReference>
<name>A0A5C4M2Q3_9PSEU</name>
<dbReference type="InterPro" id="IPR005361">
    <property type="entry name" value="UPF0158"/>
</dbReference>
<evidence type="ECO:0000313" key="2">
    <source>
        <dbReference type="Proteomes" id="UP000305546"/>
    </source>
</evidence>
<dbReference type="OrthoDB" id="9816539at2"/>
<organism evidence="1 2">
    <name type="scientific">Amycolatopsis alkalitolerans</name>
    <dbReference type="NCBI Taxonomy" id="2547244"/>
    <lineage>
        <taxon>Bacteria</taxon>
        <taxon>Bacillati</taxon>
        <taxon>Actinomycetota</taxon>
        <taxon>Actinomycetes</taxon>
        <taxon>Pseudonocardiales</taxon>
        <taxon>Pseudonocardiaceae</taxon>
        <taxon>Amycolatopsis</taxon>
    </lineage>
</organism>
<reference evidence="1 2" key="1">
    <citation type="submission" date="2019-06" db="EMBL/GenBank/DDBJ databases">
        <title>Amycolatopsis alkalitolerans sp. nov., isolated from Gastrodia elata Blume.</title>
        <authorList>
            <person name="Narsing Rao M.P."/>
            <person name="Li W.J."/>
        </authorList>
    </citation>
    <scope>NUCLEOTIDE SEQUENCE [LARGE SCALE GENOMIC DNA]</scope>
    <source>
        <strain evidence="1 2">SYSUP0005</strain>
    </source>
</reference>
<keyword evidence="2" id="KW-1185">Reference proteome</keyword>
<protein>
    <submittedName>
        <fullName evidence="1">Uncharacterized protein</fullName>
    </submittedName>
</protein>
<comment type="caution">
    <text evidence="1">The sequence shown here is derived from an EMBL/GenBank/DDBJ whole genome shotgun (WGS) entry which is preliminary data.</text>
</comment>
<dbReference type="Proteomes" id="UP000305546">
    <property type="component" value="Unassembled WGS sequence"/>
</dbReference>
<evidence type="ECO:0000313" key="1">
    <source>
        <dbReference type="EMBL" id="TNC24132.1"/>
    </source>
</evidence>
<sequence length="156" mass="17891">MLDLSRLDLQEIATALADQTDYEHRRLIDPRTGEIMLWTADGGIDGDTPVDLDDLDQIPIDPLPSYVWYQDMADFAERISDETAGRRLARAIQGKGAFRRFKNELHQDYPDLLPAWYALREARATRRAVEWLVGNALLDDETAERFVVEHPDPELP</sequence>
<gene>
    <name evidence="1" type="ORF">FG385_18910</name>
</gene>
<dbReference type="EMBL" id="VDFW01000016">
    <property type="protein sequence ID" value="TNC24132.1"/>
    <property type="molecule type" value="Genomic_DNA"/>
</dbReference>
<accession>A0A5C4M2Q3</accession>